<dbReference type="Pfam" id="PF00072">
    <property type="entry name" value="Response_reg"/>
    <property type="match status" value="1"/>
</dbReference>
<dbReference type="InterPro" id="IPR036388">
    <property type="entry name" value="WH-like_DNA-bd_sf"/>
</dbReference>
<dbReference type="Gene3D" id="3.40.50.2300">
    <property type="match status" value="1"/>
</dbReference>
<dbReference type="CDD" id="cd17535">
    <property type="entry name" value="REC_NarL-like"/>
    <property type="match status" value="1"/>
</dbReference>
<evidence type="ECO:0000256" key="5">
    <source>
        <dbReference type="PROSITE-ProRule" id="PRU00169"/>
    </source>
</evidence>
<dbReference type="PROSITE" id="PS50110">
    <property type="entry name" value="RESPONSE_REGULATORY"/>
    <property type="match status" value="1"/>
</dbReference>
<dbReference type="EMBL" id="FNNO01000009">
    <property type="protein sequence ID" value="SDX10078.1"/>
    <property type="molecule type" value="Genomic_DNA"/>
</dbReference>
<dbReference type="InterPro" id="IPR058245">
    <property type="entry name" value="NreC/VraR/RcsB-like_REC"/>
</dbReference>
<dbReference type="AlphaFoldDB" id="A0A8X8IG57"/>
<dbReference type="InterPro" id="IPR011006">
    <property type="entry name" value="CheY-like_superfamily"/>
</dbReference>
<reference evidence="8 9" key="1">
    <citation type="submission" date="2016-10" db="EMBL/GenBank/DDBJ databases">
        <authorList>
            <person name="Varghese N."/>
            <person name="Submissions S."/>
        </authorList>
    </citation>
    <scope>NUCLEOTIDE SEQUENCE [LARGE SCALE GENOMIC DNA]</scope>
    <source>
        <strain evidence="8 9">DSM 25353</strain>
    </source>
</reference>
<comment type="caution">
    <text evidence="8">The sequence shown here is derived from an EMBL/GenBank/DDBJ whole genome shotgun (WGS) entry which is preliminary data.</text>
</comment>
<evidence type="ECO:0000256" key="2">
    <source>
        <dbReference type="ARBA" id="ARBA00023015"/>
    </source>
</evidence>
<name>A0A8X8IG57_9BACT</name>
<feature type="domain" description="Response regulatory" evidence="7">
    <location>
        <begin position="2"/>
        <end position="121"/>
    </location>
</feature>
<evidence type="ECO:0000313" key="8">
    <source>
        <dbReference type="EMBL" id="SDX10078.1"/>
    </source>
</evidence>
<proteinExistence type="predicted"/>
<protein>
    <submittedName>
        <fullName evidence="8">Two component transcriptional regulator, LuxR family</fullName>
    </submittedName>
</protein>
<dbReference type="InterPro" id="IPR016032">
    <property type="entry name" value="Sig_transdc_resp-reg_C-effctor"/>
</dbReference>
<dbReference type="PRINTS" id="PR00038">
    <property type="entry name" value="HTHLUXR"/>
</dbReference>
<evidence type="ECO:0000256" key="1">
    <source>
        <dbReference type="ARBA" id="ARBA00022553"/>
    </source>
</evidence>
<dbReference type="Gene3D" id="1.10.10.10">
    <property type="entry name" value="Winged helix-like DNA-binding domain superfamily/Winged helix DNA-binding domain"/>
    <property type="match status" value="1"/>
</dbReference>
<dbReference type="PANTHER" id="PTHR43214">
    <property type="entry name" value="TWO-COMPONENT RESPONSE REGULATOR"/>
    <property type="match status" value="1"/>
</dbReference>
<evidence type="ECO:0000256" key="4">
    <source>
        <dbReference type="ARBA" id="ARBA00023163"/>
    </source>
</evidence>
<keyword evidence="3" id="KW-0238">DNA-binding</keyword>
<dbReference type="Proteomes" id="UP000198711">
    <property type="component" value="Unassembled WGS sequence"/>
</dbReference>
<dbReference type="SMART" id="SM00448">
    <property type="entry name" value="REC"/>
    <property type="match status" value="1"/>
</dbReference>
<dbReference type="InterPro" id="IPR000792">
    <property type="entry name" value="Tscrpt_reg_LuxR_C"/>
</dbReference>
<dbReference type="Pfam" id="PF00196">
    <property type="entry name" value="GerE"/>
    <property type="match status" value="1"/>
</dbReference>
<dbReference type="SUPFAM" id="SSF52172">
    <property type="entry name" value="CheY-like"/>
    <property type="match status" value="1"/>
</dbReference>
<dbReference type="GO" id="GO:0006355">
    <property type="term" value="P:regulation of DNA-templated transcription"/>
    <property type="evidence" value="ECO:0007669"/>
    <property type="project" value="InterPro"/>
</dbReference>
<keyword evidence="4" id="KW-0804">Transcription</keyword>
<evidence type="ECO:0000259" key="7">
    <source>
        <dbReference type="PROSITE" id="PS50110"/>
    </source>
</evidence>
<dbReference type="InterPro" id="IPR039420">
    <property type="entry name" value="WalR-like"/>
</dbReference>
<evidence type="ECO:0000259" key="6">
    <source>
        <dbReference type="PROSITE" id="PS50043"/>
    </source>
</evidence>
<dbReference type="RefSeq" id="WP_092724045.1">
    <property type="nucleotide sequence ID" value="NZ_FNNO01000009.1"/>
</dbReference>
<dbReference type="InterPro" id="IPR001789">
    <property type="entry name" value="Sig_transdc_resp-reg_receiver"/>
</dbReference>
<dbReference type="SMART" id="SM00421">
    <property type="entry name" value="HTH_LUXR"/>
    <property type="match status" value="1"/>
</dbReference>
<feature type="domain" description="HTH luxR-type" evidence="6">
    <location>
        <begin position="139"/>
        <end position="207"/>
    </location>
</feature>
<gene>
    <name evidence="8" type="ORF">SAMN05444410_10939</name>
</gene>
<dbReference type="PROSITE" id="PS50043">
    <property type="entry name" value="HTH_LUXR_2"/>
    <property type="match status" value="1"/>
</dbReference>
<keyword evidence="1 5" id="KW-0597">Phosphoprotein</keyword>
<dbReference type="PROSITE" id="PS00622">
    <property type="entry name" value="HTH_LUXR_1"/>
    <property type="match status" value="1"/>
</dbReference>
<dbReference type="GO" id="GO:0000160">
    <property type="term" value="P:phosphorelay signal transduction system"/>
    <property type="evidence" value="ECO:0007669"/>
    <property type="project" value="InterPro"/>
</dbReference>
<sequence length="212" mass="23693">MTIALIDDHELIAKAITYMLQKDPGITEVKTFTTVPLFLESLDGSWKPDIIITDLLLPVMGGMELIAKIRKMPEFNSTRIIVLSSITDVHTIRHTFKIGANGYLSKDSSLEELTDAIQAVTEGKQYIAKKWGSSLTDLVLSDKPIRIHLTPREKDVLDLICSGFTSKEIAAQLGLSVYTVQGYHKNIMKRFRVNRTADLIVFAIQKGLYVSP</sequence>
<keyword evidence="2" id="KW-0805">Transcription regulation</keyword>
<dbReference type="CDD" id="cd06170">
    <property type="entry name" value="LuxR_C_like"/>
    <property type="match status" value="1"/>
</dbReference>
<organism evidence="8 9">
    <name type="scientific">Hydrobacter penzbergensis</name>
    <dbReference type="NCBI Taxonomy" id="1235997"/>
    <lineage>
        <taxon>Bacteria</taxon>
        <taxon>Pseudomonadati</taxon>
        <taxon>Bacteroidota</taxon>
        <taxon>Chitinophagia</taxon>
        <taxon>Chitinophagales</taxon>
        <taxon>Chitinophagaceae</taxon>
        <taxon>Hydrobacter</taxon>
    </lineage>
</organism>
<evidence type="ECO:0000313" key="9">
    <source>
        <dbReference type="Proteomes" id="UP000198711"/>
    </source>
</evidence>
<evidence type="ECO:0000256" key="3">
    <source>
        <dbReference type="ARBA" id="ARBA00023125"/>
    </source>
</evidence>
<dbReference type="PANTHER" id="PTHR43214:SF41">
    <property type="entry name" value="NITRATE_NITRITE RESPONSE REGULATOR PROTEIN NARP"/>
    <property type="match status" value="1"/>
</dbReference>
<accession>A0A8X8IG57</accession>
<keyword evidence="9" id="KW-1185">Reference proteome</keyword>
<dbReference type="SUPFAM" id="SSF46894">
    <property type="entry name" value="C-terminal effector domain of the bipartite response regulators"/>
    <property type="match status" value="1"/>
</dbReference>
<feature type="modified residue" description="4-aspartylphosphate" evidence="5">
    <location>
        <position position="54"/>
    </location>
</feature>
<dbReference type="GO" id="GO:0003677">
    <property type="term" value="F:DNA binding"/>
    <property type="evidence" value="ECO:0007669"/>
    <property type="project" value="UniProtKB-KW"/>
</dbReference>